<evidence type="ECO:0000256" key="5">
    <source>
        <dbReference type="ARBA" id="ARBA00022643"/>
    </source>
</evidence>
<dbReference type="Proteomes" id="UP000198925">
    <property type="component" value="Unassembled WGS sequence"/>
</dbReference>
<evidence type="ECO:0000256" key="7">
    <source>
        <dbReference type="ARBA" id="ARBA00023033"/>
    </source>
</evidence>
<evidence type="ECO:0000256" key="4">
    <source>
        <dbReference type="ARBA" id="ARBA00022630"/>
    </source>
</evidence>
<dbReference type="RefSeq" id="WP_090663542.1">
    <property type="nucleotide sequence ID" value="NZ_FMZX01000006.1"/>
</dbReference>
<comment type="similarity">
    <text evidence="2">Belongs to the nitronate monooxygenase family. NMO class I subfamily.</text>
</comment>
<keyword evidence="6" id="KW-0560">Oxidoreductase</keyword>
<organism evidence="10 11">
    <name type="scientific">Belnapia rosea</name>
    <dbReference type="NCBI Taxonomy" id="938405"/>
    <lineage>
        <taxon>Bacteria</taxon>
        <taxon>Pseudomonadati</taxon>
        <taxon>Pseudomonadota</taxon>
        <taxon>Alphaproteobacteria</taxon>
        <taxon>Acetobacterales</taxon>
        <taxon>Roseomonadaceae</taxon>
        <taxon>Belnapia</taxon>
    </lineage>
</organism>
<evidence type="ECO:0000313" key="11">
    <source>
        <dbReference type="Proteomes" id="UP000198925"/>
    </source>
</evidence>
<dbReference type="GO" id="GO:0009636">
    <property type="term" value="P:response to toxic substance"/>
    <property type="evidence" value="ECO:0007669"/>
    <property type="project" value="UniProtKB-KW"/>
</dbReference>
<dbReference type="Pfam" id="PF03060">
    <property type="entry name" value="NMO"/>
    <property type="match status" value="1"/>
</dbReference>
<evidence type="ECO:0000256" key="8">
    <source>
        <dbReference type="ARBA" id="ARBA00031155"/>
    </source>
</evidence>
<dbReference type="PROSITE" id="PS51257">
    <property type="entry name" value="PROKAR_LIPOPROTEIN"/>
    <property type="match status" value="1"/>
</dbReference>
<keyword evidence="7 10" id="KW-0503">Monooxygenase</keyword>
<dbReference type="SUPFAM" id="SSF51412">
    <property type="entry name" value="Inosine monophosphate dehydrogenase (IMPDH)"/>
    <property type="match status" value="1"/>
</dbReference>
<evidence type="ECO:0000256" key="6">
    <source>
        <dbReference type="ARBA" id="ARBA00023002"/>
    </source>
</evidence>
<dbReference type="STRING" id="938405.SAMN02927895_03284"/>
<keyword evidence="4" id="KW-0285">Flavoprotein</keyword>
<accession>A0A1G6TJ30</accession>
<evidence type="ECO:0000256" key="2">
    <source>
        <dbReference type="ARBA" id="ARBA00009881"/>
    </source>
</evidence>
<evidence type="ECO:0000313" key="10">
    <source>
        <dbReference type="EMBL" id="SDD28325.1"/>
    </source>
</evidence>
<keyword evidence="11" id="KW-1185">Reference proteome</keyword>
<gene>
    <name evidence="10" type="ORF">SAMN04487779_100670</name>
</gene>
<name>A0A1G6TJ30_9PROT</name>
<evidence type="ECO:0000256" key="9">
    <source>
        <dbReference type="ARBA" id="ARBA00049401"/>
    </source>
</evidence>
<sequence>MTSALARSAGFCSRFGLRLPILLAPMAGACPPALSIAVANAGGMGACGALLMQPAAILAWAAELRAATNGPFNLNLWIPDPPPRRDPAHEAALRRFLGGWGPEVPPEAADAAPPDFAAQCEALLEAAPAAVSSIMGLFPAPFVERLKARGITWMATVSTVAEARAAEAAGADILVAQGAEAGGHRGSFDAGTAEAGMVGLLALVPAVVDAVRLPVVATGGIADARGVAAALALGASAVQIGTGFLRAPEARIAPAWADALAATPPEGTRVSRVFSGRAGRSIATAYVAAATAPDAPPPAPYPVQRGLTGPMRELGTKGNDIDRIQAWAGQSAALARAEPAGEIARAVWDGARRLLA</sequence>
<protein>
    <recommendedName>
        <fullName evidence="8">Propionate 3-nitronate monooxygenase</fullName>
    </recommendedName>
</protein>
<comment type="catalytic activity">
    <reaction evidence="9">
        <text>3 propionate 3-nitronate + 3 O2 + H2O = 3 3-oxopropanoate + 2 nitrate + nitrite + H2O2 + 3 H(+)</text>
        <dbReference type="Rhea" id="RHEA:57332"/>
        <dbReference type="ChEBI" id="CHEBI:15377"/>
        <dbReference type="ChEBI" id="CHEBI:15378"/>
        <dbReference type="ChEBI" id="CHEBI:15379"/>
        <dbReference type="ChEBI" id="CHEBI:16240"/>
        <dbReference type="ChEBI" id="CHEBI:16301"/>
        <dbReference type="ChEBI" id="CHEBI:17632"/>
        <dbReference type="ChEBI" id="CHEBI:33190"/>
        <dbReference type="ChEBI" id="CHEBI:136067"/>
    </reaction>
</comment>
<evidence type="ECO:0000256" key="3">
    <source>
        <dbReference type="ARBA" id="ARBA00022575"/>
    </source>
</evidence>
<keyword evidence="5" id="KW-0288">FMN</keyword>
<dbReference type="InterPro" id="IPR004136">
    <property type="entry name" value="NMO"/>
</dbReference>
<proteinExistence type="inferred from homology"/>
<dbReference type="CDD" id="cd04730">
    <property type="entry name" value="NPD_like"/>
    <property type="match status" value="1"/>
</dbReference>
<dbReference type="EMBL" id="FMZX01000006">
    <property type="protein sequence ID" value="SDD28325.1"/>
    <property type="molecule type" value="Genomic_DNA"/>
</dbReference>
<dbReference type="GO" id="GO:0018580">
    <property type="term" value="F:nitronate monooxygenase activity"/>
    <property type="evidence" value="ECO:0007669"/>
    <property type="project" value="InterPro"/>
</dbReference>
<dbReference type="PANTHER" id="PTHR42747">
    <property type="entry name" value="NITRONATE MONOOXYGENASE-RELATED"/>
    <property type="match status" value="1"/>
</dbReference>
<evidence type="ECO:0000256" key="1">
    <source>
        <dbReference type="ARBA" id="ARBA00001917"/>
    </source>
</evidence>
<reference evidence="10 11" key="1">
    <citation type="submission" date="2016-10" db="EMBL/GenBank/DDBJ databases">
        <authorList>
            <person name="de Groot N.N."/>
        </authorList>
    </citation>
    <scope>NUCLEOTIDE SEQUENCE [LARGE SCALE GENOMIC DNA]</scope>
    <source>
        <strain evidence="10 11">CPCC 100156</strain>
    </source>
</reference>
<dbReference type="PANTHER" id="PTHR42747:SF3">
    <property type="entry name" value="NITRONATE MONOOXYGENASE-RELATED"/>
    <property type="match status" value="1"/>
</dbReference>
<comment type="cofactor">
    <cofactor evidence="1">
        <name>FMN</name>
        <dbReference type="ChEBI" id="CHEBI:58210"/>
    </cofactor>
</comment>
<dbReference type="Gene3D" id="3.20.20.70">
    <property type="entry name" value="Aldolase class I"/>
    <property type="match status" value="1"/>
</dbReference>
<keyword evidence="3" id="KW-0216">Detoxification</keyword>
<dbReference type="AlphaFoldDB" id="A0A1G6TJ30"/>
<dbReference type="InterPro" id="IPR013785">
    <property type="entry name" value="Aldolase_TIM"/>
</dbReference>